<keyword evidence="3" id="KW-1185">Reference proteome</keyword>
<dbReference type="Proteomes" id="UP001420932">
    <property type="component" value="Unassembled WGS sequence"/>
</dbReference>
<gene>
    <name evidence="2" type="ORF">Syun_031690</name>
</gene>
<proteinExistence type="predicted"/>
<organism evidence="2 3">
    <name type="scientific">Stephania yunnanensis</name>
    <dbReference type="NCBI Taxonomy" id="152371"/>
    <lineage>
        <taxon>Eukaryota</taxon>
        <taxon>Viridiplantae</taxon>
        <taxon>Streptophyta</taxon>
        <taxon>Embryophyta</taxon>
        <taxon>Tracheophyta</taxon>
        <taxon>Spermatophyta</taxon>
        <taxon>Magnoliopsida</taxon>
        <taxon>Ranunculales</taxon>
        <taxon>Menispermaceae</taxon>
        <taxon>Menispermoideae</taxon>
        <taxon>Cissampelideae</taxon>
        <taxon>Stephania</taxon>
    </lineage>
</organism>
<dbReference type="EMBL" id="JBBNAF010000020">
    <property type="protein sequence ID" value="KAK9082487.1"/>
    <property type="molecule type" value="Genomic_DNA"/>
</dbReference>
<reference evidence="2 3" key="1">
    <citation type="submission" date="2024-01" db="EMBL/GenBank/DDBJ databases">
        <title>Genome assemblies of Stephania.</title>
        <authorList>
            <person name="Yang L."/>
        </authorList>
    </citation>
    <scope>NUCLEOTIDE SEQUENCE [LARGE SCALE GENOMIC DNA]</scope>
    <source>
        <strain evidence="2">YNDBR</strain>
        <tissue evidence="2">Leaf</tissue>
    </source>
</reference>
<dbReference type="AlphaFoldDB" id="A0AAP0E172"/>
<accession>A0AAP0E172</accession>
<comment type="caution">
    <text evidence="2">The sequence shown here is derived from an EMBL/GenBank/DDBJ whole genome shotgun (WGS) entry which is preliminary data.</text>
</comment>
<evidence type="ECO:0000313" key="2">
    <source>
        <dbReference type="EMBL" id="KAK9082487.1"/>
    </source>
</evidence>
<protein>
    <submittedName>
        <fullName evidence="2">Uncharacterized protein</fullName>
    </submittedName>
</protein>
<evidence type="ECO:0000256" key="1">
    <source>
        <dbReference type="SAM" id="MobiDB-lite"/>
    </source>
</evidence>
<feature type="region of interest" description="Disordered" evidence="1">
    <location>
        <begin position="44"/>
        <end position="65"/>
    </location>
</feature>
<name>A0AAP0E172_9MAGN</name>
<evidence type="ECO:0000313" key="3">
    <source>
        <dbReference type="Proteomes" id="UP001420932"/>
    </source>
</evidence>
<sequence>MMEVQLLLLEIEVYLQLGLGLRKKLSLVVHHRGDAAVTEANAADIEGADDSSSSSIHAEDETSTSFPGGPVNLSLLSSFRHHVLLEIWRNKSRGFLKCINYGSQVSVWETIQGNPEKERVKNYDPQFWEEWDNHLIAKERHGEKASHLWQAASGFLKWFQFVSHPFAENPEHVSEVDEEDESTLVDILLISMPRANITLENAIAMADAVLTLLSGVQDEE</sequence>